<protein>
    <submittedName>
        <fullName evidence="2">Uncharacterized protein</fullName>
    </submittedName>
</protein>
<name>A0A225UIE7_9STRA</name>
<comment type="caution">
    <text evidence="2">The sequence shown here is derived from an EMBL/GenBank/DDBJ whole genome shotgun (WGS) entry which is preliminary data.</text>
</comment>
<dbReference type="Proteomes" id="UP000198211">
    <property type="component" value="Unassembled WGS sequence"/>
</dbReference>
<dbReference type="AlphaFoldDB" id="A0A225UIE7"/>
<sequence>MTTVEVDCRRFLAAWTRSQAKQEQSVDNNIYHHLALRFRQLVQDNSELKTLEAEVASALTAITALKTDDVESRRIPRASEIVKMREERTRVKPRSKPEAPVKEQQQEPLLNEHVQEEGSETPEFPSEAQI</sequence>
<evidence type="ECO:0000256" key="1">
    <source>
        <dbReference type="SAM" id="MobiDB-lite"/>
    </source>
</evidence>
<proteinExistence type="predicted"/>
<dbReference type="EMBL" id="NBNE01017361">
    <property type="protein sequence ID" value="OWY92768.1"/>
    <property type="molecule type" value="Genomic_DNA"/>
</dbReference>
<evidence type="ECO:0000313" key="2">
    <source>
        <dbReference type="EMBL" id="OWY92768.1"/>
    </source>
</evidence>
<reference evidence="3" key="1">
    <citation type="submission" date="2017-03" db="EMBL/GenBank/DDBJ databases">
        <title>Phytopthora megakarya and P. palmivora, two closely related causual agents of cacao black pod achieved similar genome size and gene model numbers by different mechanisms.</title>
        <authorList>
            <person name="Ali S."/>
            <person name="Shao J."/>
            <person name="Larry D.J."/>
            <person name="Kronmiller B."/>
            <person name="Shen D."/>
            <person name="Strem M.D."/>
            <person name="Melnick R.L."/>
            <person name="Guiltinan M.J."/>
            <person name="Tyler B.M."/>
            <person name="Meinhardt L.W."/>
            <person name="Bailey B.A."/>
        </authorList>
    </citation>
    <scope>NUCLEOTIDE SEQUENCE [LARGE SCALE GENOMIC DNA]</scope>
    <source>
        <strain evidence="3">zdho120</strain>
    </source>
</reference>
<dbReference type="STRING" id="4795.A0A225UIE7"/>
<evidence type="ECO:0000313" key="3">
    <source>
        <dbReference type="Proteomes" id="UP000198211"/>
    </source>
</evidence>
<feature type="region of interest" description="Disordered" evidence="1">
    <location>
        <begin position="83"/>
        <end position="130"/>
    </location>
</feature>
<feature type="compositionally biased region" description="Basic and acidic residues" evidence="1">
    <location>
        <begin position="83"/>
        <end position="105"/>
    </location>
</feature>
<dbReference type="OrthoDB" id="4506189at2759"/>
<organism evidence="2 3">
    <name type="scientific">Phytophthora megakarya</name>
    <dbReference type="NCBI Taxonomy" id="4795"/>
    <lineage>
        <taxon>Eukaryota</taxon>
        <taxon>Sar</taxon>
        <taxon>Stramenopiles</taxon>
        <taxon>Oomycota</taxon>
        <taxon>Peronosporomycetes</taxon>
        <taxon>Peronosporales</taxon>
        <taxon>Peronosporaceae</taxon>
        <taxon>Phytophthora</taxon>
    </lineage>
</organism>
<keyword evidence="3" id="KW-1185">Reference proteome</keyword>
<gene>
    <name evidence="2" type="ORF">PHMEG_00038090</name>
</gene>
<accession>A0A225UIE7</accession>